<reference evidence="1 2" key="1">
    <citation type="submission" date="2018-08" db="EMBL/GenBank/DDBJ databases">
        <title>A genome reference for cultivated species of the human gut microbiota.</title>
        <authorList>
            <person name="Zou Y."/>
            <person name="Xue W."/>
            <person name="Luo G."/>
        </authorList>
    </citation>
    <scope>NUCLEOTIDE SEQUENCE [LARGE SCALE GENOMIC DNA]</scope>
    <source>
        <strain evidence="1 2">AF19-1AC</strain>
    </source>
</reference>
<organism evidence="1 2">
    <name type="scientific">Bacteroides clarus</name>
    <dbReference type="NCBI Taxonomy" id="626929"/>
    <lineage>
        <taxon>Bacteria</taxon>
        <taxon>Pseudomonadati</taxon>
        <taxon>Bacteroidota</taxon>
        <taxon>Bacteroidia</taxon>
        <taxon>Bacteroidales</taxon>
        <taxon>Bacteroidaceae</taxon>
        <taxon>Bacteroides</taxon>
    </lineage>
</organism>
<evidence type="ECO:0000313" key="2">
    <source>
        <dbReference type="Proteomes" id="UP000285159"/>
    </source>
</evidence>
<dbReference type="Gene3D" id="2.60.40.3570">
    <property type="match status" value="1"/>
</dbReference>
<dbReference type="Pfam" id="PF13149">
    <property type="entry name" value="Mfa_like_1"/>
    <property type="match status" value="1"/>
</dbReference>
<evidence type="ECO:0008006" key="3">
    <source>
        <dbReference type="Google" id="ProtNLM"/>
    </source>
</evidence>
<evidence type="ECO:0000313" key="1">
    <source>
        <dbReference type="EMBL" id="RGT35518.1"/>
    </source>
</evidence>
<dbReference type="InterPro" id="IPR025049">
    <property type="entry name" value="Mfa-like_1"/>
</dbReference>
<dbReference type="CDD" id="cd13120">
    <property type="entry name" value="BF2867_like_N"/>
    <property type="match status" value="1"/>
</dbReference>
<gene>
    <name evidence="1" type="ORF">DWX38_00675</name>
</gene>
<dbReference type="Gene3D" id="2.60.40.2620">
    <property type="entry name" value="Fimbrillin-like"/>
    <property type="match status" value="1"/>
</dbReference>
<proteinExistence type="predicted"/>
<dbReference type="Proteomes" id="UP000285159">
    <property type="component" value="Unassembled WGS sequence"/>
</dbReference>
<sequence length="562" mass="61607">MILATAFVAGCSQNDELDVTPVENEGQLTIHATASDFVSSDADTRIINEGADTQFEAGDKIGIFAIRSTDNKLLVQNMPLEYAGADWTGNDNKVYYYKNTSYVAYSPYDENLSIASADNQASLQEQIKEHFTQKLEVAGNDQSIAYPSLDLMLASAEPTDIGNANAKSLSFDFKHQLALMEIEVPVKAYLDTDKNFIYAEPFTKDFTLNSNSLTMYPLSIKTEGVAGEDAKAYSLFRFLVKPEMAYTLGGELKYGAPIQLEEKTVNLETGKYMKYTINAEGAESSYTERAIAVGDYYYADGSICPGTNDGDNIIKENCIGIIFATDNVSVSNGMDGSKKYTNGKVLALENYHTDEMTSTVGASTSSYYVNWGAHEVEEGNAIDKNSTDYDTFSGKLDGYAKTMDFAFSVEAVQNVLKFGKESNKAYAAPISSTGWYMPSIGELIEVFNAFGKSSDGGTYSLTSSDFKENNVNAGNKSATLLNLRNKLVKVDGELLQEFPDSPTSSTSKNYTDRWWSTTEVGDADFPDKQTWVIELKTNGQVKVLNRDKTGAQQASIRPVLAF</sequence>
<dbReference type="EMBL" id="QRWP01000001">
    <property type="protein sequence ID" value="RGT35518.1"/>
    <property type="molecule type" value="Genomic_DNA"/>
</dbReference>
<protein>
    <recommendedName>
        <fullName evidence="3">Fimbrillin family protein</fullName>
    </recommendedName>
</protein>
<dbReference type="AlphaFoldDB" id="A0A412NAI2"/>
<dbReference type="InterPro" id="IPR042278">
    <property type="entry name" value="Mfa-like_1_N"/>
</dbReference>
<accession>A0A412NAI2</accession>
<name>A0A412NAI2_9BACE</name>
<comment type="caution">
    <text evidence="1">The sequence shown here is derived from an EMBL/GenBank/DDBJ whole genome shotgun (WGS) entry which is preliminary data.</text>
</comment>